<dbReference type="GO" id="GO:0010468">
    <property type="term" value="P:regulation of gene expression"/>
    <property type="evidence" value="ECO:0007669"/>
    <property type="project" value="UniProtKB-ARBA"/>
</dbReference>
<keyword evidence="5" id="KW-0539">Nucleus</keyword>
<dbReference type="PANTHER" id="PTHR21654">
    <property type="entry name" value="FI21293P1"/>
    <property type="match status" value="1"/>
</dbReference>
<keyword evidence="9" id="KW-1185">Reference proteome</keyword>
<evidence type="ECO:0000256" key="1">
    <source>
        <dbReference type="ARBA" id="ARBA00004123"/>
    </source>
</evidence>
<dbReference type="SMART" id="SM00717">
    <property type="entry name" value="SANT"/>
    <property type="match status" value="3"/>
</dbReference>
<dbReference type="InterPro" id="IPR001005">
    <property type="entry name" value="SANT/Myb"/>
</dbReference>
<keyword evidence="2" id="KW-0805">Transcription regulation</keyword>
<feature type="region of interest" description="Disordered" evidence="6">
    <location>
        <begin position="1226"/>
        <end position="1246"/>
    </location>
</feature>
<comment type="caution">
    <text evidence="8">The sequence shown here is derived from an EMBL/GenBank/DDBJ whole genome shotgun (WGS) entry which is preliminary data.</text>
</comment>
<evidence type="ECO:0000256" key="3">
    <source>
        <dbReference type="ARBA" id="ARBA00023125"/>
    </source>
</evidence>
<dbReference type="PANTHER" id="PTHR21654:SF7">
    <property type="entry name" value="HOMEODOMAIN-LIKE SUPERFAMILY PROTEIN"/>
    <property type="match status" value="1"/>
</dbReference>
<organism evidence="8 9">
    <name type="scientific">Meganyctiphanes norvegica</name>
    <name type="common">Northern krill</name>
    <name type="synonym">Thysanopoda norvegica</name>
    <dbReference type="NCBI Taxonomy" id="48144"/>
    <lineage>
        <taxon>Eukaryota</taxon>
        <taxon>Metazoa</taxon>
        <taxon>Ecdysozoa</taxon>
        <taxon>Arthropoda</taxon>
        <taxon>Crustacea</taxon>
        <taxon>Multicrustacea</taxon>
        <taxon>Malacostraca</taxon>
        <taxon>Eumalacostraca</taxon>
        <taxon>Eucarida</taxon>
        <taxon>Euphausiacea</taxon>
        <taxon>Euphausiidae</taxon>
        <taxon>Meganyctiphanes</taxon>
    </lineage>
</organism>
<evidence type="ECO:0000313" key="8">
    <source>
        <dbReference type="EMBL" id="CAL4181990.1"/>
    </source>
</evidence>
<evidence type="ECO:0000259" key="7">
    <source>
        <dbReference type="PROSITE" id="PS50090"/>
    </source>
</evidence>
<accession>A0AAV2SEY6</accession>
<gene>
    <name evidence="8" type="ORF">MNOR_LOCUS35490</name>
</gene>
<comment type="subcellular location">
    <subcellularLocation>
        <location evidence="1">Nucleus</location>
    </subcellularLocation>
</comment>
<keyword evidence="3" id="KW-0238">DNA-binding</keyword>
<name>A0AAV2SEY6_MEGNR</name>
<dbReference type="PROSITE" id="PS50090">
    <property type="entry name" value="MYB_LIKE"/>
    <property type="match status" value="1"/>
</dbReference>
<dbReference type="EMBL" id="CAXKWB010059447">
    <property type="protein sequence ID" value="CAL4181990.1"/>
    <property type="molecule type" value="Genomic_DNA"/>
</dbReference>
<dbReference type="Gene3D" id="1.10.10.60">
    <property type="entry name" value="Homeodomain-like"/>
    <property type="match status" value="2"/>
</dbReference>
<evidence type="ECO:0000256" key="4">
    <source>
        <dbReference type="ARBA" id="ARBA00023163"/>
    </source>
</evidence>
<proteinExistence type="predicted"/>
<evidence type="ECO:0000256" key="2">
    <source>
        <dbReference type="ARBA" id="ARBA00023015"/>
    </source>
</evidence>
<evidence type="ECO:0000313" key="9">
    <source>
        <dbReference type="Proteomes" id="UP001497623"/>
    </source>
</evidence>
<dbReference type="GO" id="GO:0003677">
    <property type="term" value="F:DNA binding"/>
    <property type="evidence" value="ECO:0007669"/>
    <property type="project" value="UniProtKB-KW"/>
</dbReference>
<dbReference type="Proteomes" id="UP001497623">
    <property type="component" value="Unassembled WGS sequence"/>
</dbReference>
<feature type="domain" description="Myb-like" evidence="7">
    <location>
        <begin position="889"/>
        <end position="943"/>
    </location>
</feature>
<reference evidence="8 9" key="1">
    <citation type="submission" date="2024-05" db="EMBL/GenBank/DDBJ databases">
        <authorList>
            <person name="Wallberg A."/>
        </authorList>
    </citation>
    <scope>NUCLEOTIDE SEQUENCE [LARGE SCALE GENOMIC DNA]</scope>
</reference>
<keyword evidence="4" id="KW-0804">Transcription</keyword>
<protein>
    <recommendedName>
        <fullName evidence="7">Myb-like domain-containing protein</fullName>
    </recommendedName>
</protein>
<dbReference type="GO" id="GO:0005634">
    <property type="term" value="C:nucleus"/>
    <property type="evidence" value="ECO:0007669"/>
    <property type="project" value="UniProtKB-SubCell"/>
</dbReference>
<dbReference type="Pfam" id="PF13837">
    <property type="entry name" value="Myb_DNA-bind_4"/>
    <property type="match status" value="2"/>
</dbReference>
<evidence type="ECO:0000256" key="6">
    <source>
        <dbReference type="SAM" id="MobiDB-lite"/>
    </source>
</evidence>
<sequence>MEEAVASILGERMKQMTAAGHSSNQQSTIFVVDSSQEHVDHPTIEHTSLANTSLEPIIEHTVDNTLDHTENVEERVIVDGVEIPSANVYMYDNPVYLNRLMKDNTFGRRVRHDAPYAHKLGPWDNKSSLLLIQLLAEFPKAYFILDKECKRTEAWEIIRARLAEAGYQFTVLQIRMRWREICKKYRNTINHNELNNTKRTCQYMEELNQLFGAWDQTATFLLIRQLEANGSKRLGQNGGTRMRHKVWEHIRQFLISNGYQYTANQVQGRWNSLVTLYQRMIEHNSKPHNEAITIAYKEHIERVYKYVPERNIKWLKLMEKRGRTPKKLLKRWTQPVERVLLAAYQARVYRFNNEHVNNNGLWQEIVQELETKMNYSCTIDKVRSRFYELTKQFSLVEQHNAQSGTIRRESRHHQILSQIYNVYSYWPHDRSTIKLNRSNAIRMRQVNAQLLWGTDESRAVLQLYPRVLVGHLSNGEHQPIDELWLQLAKAYLNTHQDRRQPYELEEHISLMRRGYHGQNPFPFSNEMQLLEETEQTLGFTPDPLYVDSSQLVPYWSHEAAILLLDLLIHRRQDGLKNTGVFEIISRDMTSYGYRYTGEECRVYYSLLRQIYMNRLRTIKQNKDLLKPFPYMDKMAEVDQVVATPRFVVSEENCRKLLVESVRQLEDWNITESSSSEAVVNAIHRFHLHIKRTEFIKPAPTLKAILNLYLESIKKVGSQSQGTEEAVRLYNLLGLHQCHLEALLYPVAQEKKVGKKKISQKTSNLQWSDSNLRILLSAVLDVRQVCHNNTEFDLALAPSQAIWKEAASRIAPQPQQQSLRPDKCYEKFAQLCREYKSCLTFNSRLKVTNQETVLKKVQCHDLLEILMSPIVCHDAAHDQRDEWWASGEGGAWSRDETLDLLFTVREIWSGEISVVDWNFISDMLNASNFQRSPNVCKERFYKLYTGFSQASQHNERNPIRTRRRPPFYFKMKAFFGQERLIPKFNSLQYIGPTDEINISQNLQEEVDIKILECLRQLRGHSCHSVPRIPLLLNISKQLQSSFLNGELLPVSRVWKVLVQLHQIHHESIQQGKESVYAALLENIWRDDLNPLIAFGMHALPTDNWEQVQIWSMEETKIILETIIGLRLESSDQVTSKTMYQESSAAIIGQGLFKTPEECCSIWQYMQKVFHHGGYHDFFDKINMLYLLQPELIENPHPPQPPEHHPLISEGHGSDVVLESKRVITSTVKQADGRKRKQQPDKYKQGVESQKWKSNKLKVEDEFPVTLKIISLSEEDIDNPSEIEDLEAIEKVAPGNVASYVCIKVPQQQTHDKSQNTNHKFDYKCNTKTSVILKTEPSSGILNTGITVKTEPSADILNSEFKTDTESLTDIINTERIKTLSELDNSVADCVHTGDTEQFKVEIVSISQNGSFKLVECRLPSEKNIILECPSSYEIPQGTKHIFIPKSMIDIDKLESRKLVNDDTPQISCTGENTPIIDQREVLREVEHYSDSKKEIAVCDTEKVDGKQKNNYKVLMEAINEYRNRCKIEKERLLTAMKVQHQEHVESLKGFIELMKDVDDNR</sequence>
<dbReference type="InterPro" id="IPR044822">
    <property type="entry name" value="Myb_DNA-bind_4"/>
</dbReference>
<evidence type="ECO:0000256" key="5">
    <source>
        <dbReference type="ARBA" id="ARBA00023242"/>
    </source>
</evidence>